<dbReference type="Pfam" id="PF00441">
    <property type="entry name" value="Acyl-CoA_dh_1"/>
    <property type="match status" value="1"/>
</dbReference>
<name>A0A4V2F429_9BURK</name>
<comment type="caution">
    <text evidence="9">The sequence shown here is derived from an EMBL/GenBank/DDBJ whole genome shotgun (WGS) entry which is preliminary data.</text>
</comment>
<dbReference type="InterPro" id="IPR037069">
    <property type="entry name" value="AcylCoA_DH/ox_N_sf"/>
</dbReference>
<dbReference type="PANTHER" id="PTHR43884:SF40">
    <property type="entry name" value="ACYL-COA DEHYDROGENASE"/>
    <property type="match status" value="1"/>
</dbReference>
<feature type="domain" description="Acyl-CoA oxidase/dehydrogenase middle" evidence="7">
    <location>
        <begin position="121"/>
        <end position="215"/>
    </location>
</feature>
<dbReference type="PROSITE" id="PS00072">
    <property type="entry name" value="ACYL_COA_DH_1"/>
    <property type="match status" value="1"/>
</dbReference>
<dbReference type="Proteomes" id="UP000292445">
    <property type="component" value="Unassembled WGS sequence"/>
</dbReference>
<dbReference type="SUPFAM" id="SSF56645">
    <property type="entry name" value="Acyl-CoA dehydrogenase NM domain-like"/>
    <property type="match status" value="1"/>
</dbReference>
<comment type="cofactor">
    <cofactor evidence="1">
        <name>FAD</name>
        <dbReference type="ChEBI" id="CHEBI:57692"/>
    </cofactor>
</comment>
<keyword evidence="5" id="KW-0560">Oxidoreductase</keyword>
<dbReference type="RefSeq" id="WP_165404534.1">
    <property type="nucleotide sequence ID" value="NZ_SGXC01000001.1"/>
</dbReference>
<dbReference type="Gene3D" id="1.10.540.10">
    <property type="entry name" value="Acyl-CoA dehydrogenase/oxidase, N-terminal domain"/>
    <property type="match status" value="1"/>
</dbReference>
<evidence type="ECO:0000259" key="6">
    <source>
        <dbReference type="Pfam" id="PF00441"/>
    </source>
</evidence>
<dbReference type="PIRSF" id="PIRSF016578">
    <property type="entry name" value="HsaA"/>
    <property type="match status" value="1"/>
</dbReference>
<dbReference type="InterPro" id="IPR009075">
    <property type="entry name" value="AcylCo_DH/oxidase_C"/>
</dbReference>
<accession>A0A4V2F429</accession>
<evidence type="ECO:0000259" key="7">
    <source>
        <dbReference type="Pfam" id="PF02770"/>
    </source>
</evidence>
<evidence type="ECO:0000256" key="1">
    <source>
        <dbReference type="ARBA" id="ARBA00001974"/>
    </source>
</evidence>
<evidence type="ECO:0000313" key="10">
    <source>
        <dbReference type="Proteomes" id="UP000292445"/>
    </source>
</evidence>
<organism evidence="9 10">
    <name type="scientific">Pigmentiphaga kullae</name>
    <dbReference type="NCBI Taxonomy" id="151784"/>
    <lineage>
        <taxon>Bacteria</taxon>
        <taxon>Pseudomonadati</taxon>
        <taxon>Pseudomonadota</taxon>
        <taxon>Betaproteobacteria</taxon>
        <taxon>Burkholderiales</taxon>
        <taxon>Alcaligenaceae</taxon>
        <taxon>Pigmentiphaga</taxon>
    </lineage>
</organism>
<dbReference type="GO" id="GO:0003995">
    <property type="term" value="F:acyl-CoA dehydrogenase activity"/>
    <property type="evidence" value="ECO:0007669"/>
    <property type="project" value="InterPro"/>
</dbReference>
<keyword evidence="3" id="KW-0285">Flavoprotein</keyword>
<feature type="domain" description="Acyl-CoA dehydrogenase/oxidase N-terminal" evidence="8">
    <location>
        <begin position="10"/>
        <end position="117"/>
    </location>
</feature>
<dbReference type="InterPro" id="IPR006089">
    <property type="entry name" value="Acyl-CoA_DH_CS"/>
</dbReference>
<protein>
    <submittedName>
        <fullName evidence="9">Alkylation response protein AidB-like acyl-CoA dehydrogenase</fullName>
    </submittedName>
</protein>
<evidence type="ECO:0000256" key="5">
    <source>
        <dbReference type="ARBA" id="ARBA00023002"/>
    </source>
</evidence>
<keyword evidence="10" id="KW-1185">Reference proteome</keyword>
<dbReference type="SUPFAM" id="SSF47203">
    <property type="entry name" value="Acyl-CoA dehydrogenase C-terminal domain-like"/>
    <property type="match status" value="1"/>
</dbReference>
<sequence length="382" mass="41656">MDYLIPAEFVQFADLARQFVQKELWPHEEDVERADRMPPDLARGLRAKAVELGLFGFNMPEEAGGPGLPYLAQVLIREQLGQASVALADMAGRPPKALLACRGEQRERLLAPAVRGEQVWAFALTEPGAGSDAGAIRTRAVRVEGGWRLTGTKHFISHGNHADRIIVIAKARRGDGEAPAAFVVEQGAPGFTVGRVHRKMGWRGYPVCELVFDEVFVADANVLGEIGDGLRLGLANILESRIGVAAHCVGMAQRAYDYATEHLRVRRQFGRALGSFQGLQWMVAEMAVDIEQSRALLYAAAREMDRGVDARAAVSMAKLSATEMGGRVADRALQLLGGAGYMAESPVEMIYRDVRAFRIGEGTSEIQKNQIARACLGREMFA</sequence>
<reference evidence="9 10" key="1">
    <citation type="submission" date="2019-02" db="EMBL/GenBank/DDBJ databases">
        <title>Genomic Encyclopedia of Type Strains, Phase IV (KMG-IV): sequencing the most valuable type-strain genomes for metagenomic binning, comparative biology and taxonomic classification.</title>
        <authorList>
            <person name="Goeker M."/>
        </authorList>
    </citation>
    <scope>NUCLEOTIDE SEQUENCE [LARGE SCALE GENOMIC DNA]</scope>
    <source>
        <strain evidence="9 10">K24</strain>
    </source>
</reference>
<evidence type="ECO:0000256" key="3">
    <source>
        <dbReference type="ARBA" id="ARBA00022630"/>
    </source>
</evidence>
<keyword evidence="4" id="KW-0274">FAD</keyword>
<dbReference type="Gene3D" id="1.20.140.10">
    <property type="entry name" value="Butyryl-CoA Dehydrogenase, subunit A, domain 3"/>
    <property type="match status" value="1"/>
</dbReference>
<dbReference type="InterPro" id="IPR006091">
    <property type="entry name" value="Acyl-CoA_Oxase/DH_mid-dom"/>
</dbReference>
<dbReference type="Pfam" id="PF02771">
    <property type="entry name" value="Acyl-CoA_dh_N"/>
    <property type="match status" value="1"/>
</dbReference>
<dbReference type="InterPro" id="IPR009100">
    <property type="entry name" value="AcylCoA_DH/oxidase_NM_dom_sf"/>
</dbReference>
<evidence type="ECO:0000313" key="9">
    <source>
        <dbReference type="EMBL" id="RZS86167.1"/>
    </source>
</evidence>
<proteinExistence type="inferred from homology"/>
<dbReference type="Pfam" id="PF02770">
    <property type="entry name" value="Acyl-CoA_dh_M"/>
    <property type="match status" value="1"/>
</dbReference>
<dbReference type="InterPro" id="IPR013786">
    <property type="entry name" value="AcylCoA_DH/ox_N"/>
</dbReference>
<feature type="domain" description="Acyl-CoA dehydrogenase/oxidase C-terminal" evidence="6">
    <location>
        <begin position="227"/>
        <end position="375"/>
    </location>
</feature>
<dbReference type="InterPro" id="IPR046373">
    <property type="entry name" value="Acyl-CoA_Oxase/DH_mid-dom_sf"/>
</dbReference>
<dbReference type="PANTHER" id="PTHR43884">
    <property type="entry name" value="ACYL-COA DEHYDROGENASE"/>
    <property type="match status" value="1"/>
</dbReference>
<dbReference type="GO" id="GO:0050660">
    <property type="term" value="F:flavin adenine dinucleotide binding"/>
    <property type="evidence" value="ECO:0007669"/>
    <property type="project" value="InterPro"/>
</dbReference>
<evidence type="ECO:0000256" key="2">
    <source>
        <dbReference type="ARBA" id="ARBA00009347"/>
    </source>
</evidence>
<dbReference type="InterPro" id="IPR036250">
    <property type="entry name" value="AcylCo_DH-like_C"/>
</dbReference>
<dbReference type="Gene3D" id="2.40.110.10">
    <property type="entry name" value="Butyryl-CoA Dehydrogenase, subunit A, domain 2"/>
    <property type="match status" value="1"/>
</dbReference>
<gene>
    <name evidence="9" type="ORF">EV675_2201</name>
</gene>
<evidence type="ECO:0000256" key="4">
    <source>
        <dbReference type="ARBA" id="ARBA00022827"/>
    </source>
</evidence>
<dbReference type="EMBL" id="SGXC01000001">
    <property type="protein sequence ID" value="RZS86167.1"/>
    <property type="molecule type" value="Genomic_DNA"/>
</dbReference>
<evidence type="ECO:0000259" key="8">
    <source>
        <dbReference type="Pfam" id="PF02771"/>
    </source>
</evidence>
<dbReference type="FunFam" id="1.20.140.10:FF:000001">
    <property type="entry name" value="Acyl-CoA dehydrogenase"/>
    <property type="match status" value="1"/>
</dbReference>
<comment type="similarity">
    <text evidence="2">Belongs to the acyl-CoA dehydrogenase family.</text>
</comment>
<dbReference type="FunFam" id="2.40.110.10:FF:000002">
    <property type="entry name" value="Acyl-CoA dehydrogenase fadE12"/>
    <property type="match status" value="1"/>
</dbReference>
<dbReference type="AlphaFoldDB" id="A0A4V2F429"/>